<evidence type="ECO:0000313" key="2">
    <source>
        <dbReference type="EMBL" id="PMD21409.1"/>
    </source>
</evidence>
<evidence type="ECO:0000259" key="1">
    <source>
        <dbReference type="Pfam" id="PF01814"/>
    </source>
</evidence>
<dbReference type="AlphaFoldDB" id="A0A2J6Q569"/>
<organism evidence="2 3">
    <name type="scientific">Hyaloscypha hepaticicola</name>
    <dbReference type="NCBI Taxonomy" id="2082293"/>
    <lineage>
        <taxon>Eukaryota</taxon>
        <taxon>Fungi</taxon>
        <taxon>Dikarya</taxon>
        <taxon>Ascomycota</taxon>
        <taxon>Pezizomycotina</taxon>
        <taxon>Leotiomycetes</taxon>
        <taxon>Helotiales</taxon>
        <taxon>Hyaloscyphaceae</taxon>
        <taxon>Hyaloscypha</taxon>
    </lineage>
</organism>
<dbReference type="EMBL" id="KZ613481">
    <property type="protein sequence ID" value="PMD21409.1"/>
    <property type="molecule type" value="Genomic_DNA"/>
</dbReference>
<keyword evidence="3" id="KW-1185">Reference proteome</keyword>
<dbReference type="InterPro" id="IPR012312">
    <property type="entry name" value="Hemerythrin-like"/>
</dbReference>
<name>A0A2J6Q569_9HELO</name>
<dbReference type="OrthoDB" id="58416at2759"/>
<dbReference type="Pfam" id="PF01814">
    <property type="entry name" value="Hemerythrin"/>
    <property type="match status" value="1"/>
</dbReference>
<reference evidence="2 3" key="1">
    <citation type="submission" date="2016-05" db="EMBL/GenBank/DDBJ databases">
        <title>A degradative enzymes factory behind the ericoid mycorrhizal symbiosis.</title>
        <authorList>
            <consortium name="DOE Joint Genome Institute"/>
            <person name="Martino E."/>
            <person name="Morin E."/>
            <person name="Grelet G."/>
            <person name="Kuo A."/>
            <person name="Kohler A."/>
            <person name="Daghino S."/>
            <person name="Barry K."/>
            <person name="Choi C."/>
            <person name="Cichocki N."/>
            <person name="Clum A."/>
            <person name="Copeland A."/>
            <person name="Hainaut M."/>
            <person name="Haridas S."/>
            <person name="Labutti K."/>
            <person name="Lindquist E."/>
            <person name="Lipzen A."/>
            <person name="Khouja H.-R."/>
            <person name="Murat C."/>
            <person name="Ohm R."/>
            <person name="Olson A."/>
            <person name="Spatafora J."/>
            <person name="Veneault-Fourrey C."/>
            <person name="Henrissat B."/>
            <person name="Grigoriev I."/>
            <person name="Martin F."/>
            <person name="Perotto S."/>
        </authorList>
    </citation>
    <scope>NUCLEOTIDE SEQUENCE [LARGE SCALE GENOMIC DNA]</scope>
    <source>
        <strain evidence="2 3">UAMH 7357</strain>
    </source>
</reference>
<feature type="domain" description="Hemerythrin-like" evidence="1">
    <location>
        <begin position="37"/>
        <end position="156"/>
    </location>
</feature>
<evidence type="ECO:0000313" key="3">
    <source>
        <dbReference type="Proteomes" id="UP000235672"/>
    </source>
</evidence>
<dbReference type="Gene3D" id="1.20.120.520">
    <property type="entry name" value="nmb1532 protein domain like"/>
    <property type="match status" value="1"/>
</dbReference>
<dbReference type="InterPro" id="IPR053206">
    <property type="entry name" value="Dimeric_xanthone_biosynth"/>
</dbReference>
<proteinExistence type="predicted"/>
<protein>
    <recommendedName>
        <fullName evidence="1">Hemerythrin-like domain-containing protein</fullName>
    </recommendedName>
</protein>
<sequence length="248" mass="28691">MTKPWADQPFALLPSPTNTDGISKETVETATLMCFAHNIIFRTLNAIALQYAQLTLPTDISDFLIYCQCFHEMVHEHHHHEETDFFPAIEAYSGEKGIMDTNLEQHHAFEEGLKRFGEYVYSVKAEEWDRGGFKGLLDSFLPALTTHLREEIQTLLDLDKYGGEKLRKSFDDMEKKILKGPLDAYRVLPVALGSIDSTYDKNQQQPFPFFVPYLSQYWFSRRHRGAWRFSPCTVFGKPKQLPFAVEEK</sequence>
<accession>A0A2J6Q569</accession>
<dbReference type="PANTHER" id="PTHR38048">
    <property type="entry name" value="EXPRESSED PROTEIN"/>
    <property type="match status" value="1"/>
</dbReference>
<dbReference type="PANTHER" id="PTHR38048:SF2">
    <property type="entry name" value="HEMERYTHRIN-LIKE DOMAIN-CONTAINING PROTEIN"/>
    <property type="match status" value="1"/>
</dbReference>
<gene>
    <name evidence="2" type="ORF">NA56DRAFT_645678</name>
</gene>
<dbReference type="STRING" id="1745343.A0A2J6Q569"/>
<dbReference type="Proteomes" id="UP000235672">
    <property type="component" value="Unassembled WGS sequence"/>
</dbReference>